<evidence type="ECO:0000313" key="1">
    <source>
        <dbReference type="EMBL" id="EIJ79158.1"/>
    </source>
</evidence>
<dbReference type="STRING" id="997296.PB1_16414"/>
<protein>
    <submittedName>
        <fullName evidence="1">Uncharacterized protein</fullName>
    </submittedName>
</protein>
<comment type="caution">
    <text evidence="1">The sequence shown here is derived from an EMBL/GenBank/DDBJ whole genome shotgun (WGS) entry which is preliminary data.</text>
</comment>
<keyword evidence="2" id="KW-1185">Reference proteome</keyword>
<organism evidence="1 2">
    <name type="scientific">Bacillus methanolicus PB1</name>
    <dbReference type="NCBI Taxonomy" id="997296"/>
    <lineage>
        <taxon>Bacteria</taxon>
        <taxon>Bacillati</taxon>
        <taxon>Bacillota</taxon>
        <taxon>Bacilli</taxon>
        <taxon>Bacillales</taxon>
        <taxon>Bacillaceae</taxon>
        <taxon>Bacillus</taxon>
    </lineage>
</organism>
<reference evidence="1 2" key="1">
    <citation type="journal article" date="2012" name="Appl. Environ. Microbiol.">
        <title>Genome Sequence of Thermotolerant Bacillus methanolicus: Features and Regulation Related to Methylotrophy and Production of L-Lysine and L-Glutamate from Methanol.</title>
        <authorList>
            <person name="Heggeset T.M."/>
            <person name="Krog A."/>
            <person name="Balzer S."/>
            <person name="Wentzel A."/>
            <person name="Ellingsen T.E."/>
            <person name="Brautaset T."/>
        </authorList>
    </citation>
    <scope>NUCLEOTIDE SEQUENCE [LARGE SCALE GENOMIC DNA]</scope>
    <source>
        <strain evidence="1 2">PB1</strain>
    </source>
</reference>
<sequence length="58" mass="6946">MCDLCYGTHVVYEIDSFFEYVYTCPNCGPEPEEKFRTRMDDLQRRIELVEKDFEKKGA</sequence>
<proteinExistence type="predicted"/>
<dbReference type="EMBL" id="AFEU01000003">
    <property type="protein sequence ID" value="EIJ79158.1"/>
    <property type="molecule type" value="Genomic_DNA"/>
</dbReference>
<dbReference type="PATRIC" id="fig|997296.3.peg.3455"/>
<accession>I3DY37</accession>
<dbReference type="AlphaFoldDB" id="I3DY37"/>
<dbReference type="Proteomes" id="UP000010523">
    <property type="component" value="Unassembled WGS sequence"/>
</dbReference>
<name>I3DY37_BACMT</name>
<evidence type="ECO:0000313" key="2">
    <source>
        <dbReference type="Proteomes" id="UP000010523"/>
    </source>
</evidence>
<dbReference type="RefSeq" id="WP_004438635.1">
    <property type="nucleotide sequence ID" value="NZ_AFEU01000003.1"/>
</dbReference>
<gene>
    <name evidence="1" type="ORF">PB1_16414</name>
</gene>